<evidence type="ECO:0000256" key="10">
    <source>
        <dbReference type="ARBA" id="ARBA00029409"/>
    </source>
</evidence>
<evidence type="ECO:0000256" key="3">
    <source>
        <dbReference type="ARBA" id="ARBA00013253"/>
    </source>
</evidence>
<evidence type="ECO:0000256" key="11">
    <source>
        <dbReference type="ARBA" id="ARBA00029766"/>
    </source>
</evidence>
<dbReference type="GO" id="GO:0003848">
    <property type="term" value="F:2-amino-4-hydroxy-6-hydroxymethyldihydropteridine diphosphokinase activity"/>
    <property type="evidence" value="ECO:0007669"/>
    <property type="project" value="UniProtKB-EC"/>
</dbReference>
<keyword evidence="7" id="KW-0418">Kinase</keyword>
<feature type="domain" description="7,8-dihydro-6-hydroxymethylpterin-pyrophosphokinase" evidence="13">
    <location>
        <begin position="92"/>
        <end position="103"/>
    </location>
</feature>
<organism evidence="14 15">
    <name type="scientific">Thiorhodovibrio winogradskyi</name>
    <dbReference type="NCBI Taxonomy" id="77007"/>
    <lineage>
        <taxon>Bacteria</taxon>
        <taxon>Pseudomonadati</taxon>
        <taxon>Pseudomonadota</taxon>
        <taxon>Gammaproteobacteria</taxon>
        <taxon>Chromatiales</taxon>
        <taxon>Chromatiaceae</taxon>
        <taxon>Thiorhodovibrio</taxon>
    </lineage>
</organism>
<evidence type="ECO:0000259" key="13">
    <source>
        <dbReference type="PROSITE" id="PS00794"/>
    </source>
</evidence>
<evidence type="ECO:0000256" key="2">
    <source>
        <dbReference type="ARBA" id="ARBA00005810"/>
    </source>
</evidence>
<evidence type="ECO:0000256" key="5">
    <source>
        <dbReference type="ARBA" id="ARBA00022679"/>
    </source>
</evidence>
<dbReference type="PROSITE" id="PS00794">
    <property type="entry name" value="HPPK"/>
    <property type="match status" value="1"/>
</dbReference>
<evidence type="ECO:0000256" key="7">
    <source>
        <dbReference type="ARBA" id="ARBA00022777"/>
    </source>
</evidence>
<comment type="similarity">
    <text evidence="2">Belongs to the HPPK family.</text>
</comment>
<dbReference type="InterPro" id="IPR000550">
    <property type="entry name" value="Hppk"/>
</dbReference>
<dbReference type="PANTHER" id="PTHR43071:SF1">
    <property type="entry name" value="2-AMINO-4-HYDROXY-6-HYDROXYMETHYLDIHYDROPTERIDINE PYROPHOSPHOKINASE"/>
    <property type="match status" value="1"/>
</dbReference>
<evidence type="ECO:0000313" key="14">
    <source>
        <dbReference type="EMBL" id="WPL19154.1"/>
    </source>
</evidence>
<keyword evidence="6" id="KW-0547">Nucleotide-binding</keyword>
<evidence type="ECO:0000256" key="12">
    <source>
        <dbReference type="ARBA" id="ARBA00033413"/>
    </source>
</evidence>
<accession>A0ABZ0SFQ7</accession>
<proteinExistence type="inferred from homology"/>
<sequence>MQAGGERMAYLSIGSNIDALRNVRRALALLRALPDVTRMEVSSLYRTRAWGGATEAEFLNLAVALQTDLSARRLLTRTQRIELALGRERSHRNAARTMDIDLLLIGAELHQDADLCVPHPGLLERDFMLLPLLEIAPDLCDPRTGEWLADQCGRIRYRQIIERGPMPQGPEETSVS</sequence>
<dbReference type="Pfam" id="PF01288">
    <property type="entry name" value="HPPK"/>
    <property type="match status" value="1"/>
</dbReference>
<dbReference type="EC" id="2.7.6.3" evidence="3"/>
<evidence type="ECO:0000256" key="1">
    <source>
        <dbReference type="ARBA" id="ARBA00005051"/>
    </source>
</evidence>
<dbReference type="PANTHER" id="PTHR43071">
    <property type="entry name" value="2-AMINO-4-HYDROXY-6-HYDROXYMETHYLDIHYDROPTERIDINE PYROPHOSPHOKINASE"/>
    <property type="match status" value="1"/>
</dbReference>
<dbReference type="Gene3D" id="3.30.70.560">
    <property type="entry name" value="7,8-Dihydro-6-hydroxymethylpterin-pyrophosphokinase HPPK"/>
    <property type="match status" value="1"/>
</dbReference>
<evidence type="ECO:0000256" key="9">
    <source>
        <dbReference type="ARBA" id="ARBA00022909"/>
    </source>
</evidence>
<protein>
    <recommendedName>
        <fullName evidence="4">2-amino-4-hydroxy-6-hydroxymethyldihydropteridine pyrophosphokinase</fullName>
        <ecNumber evidence="3">2.7.6.3</ecNumber>
    </recommendedName>
    <alternativeName>
        <fullName evidence="11">6-hydroxymethyl-7,8-dihydropterin pyrophosphokinase</fullName>
    </alternativeName>
    <alternativeName>
        <fullName evidence="12">7,8-dihydro-6-hydroxymethylpterin-pyrophosphokinase</fullName>
    </alternativeName>
</protein>
<gene>
    <name evidence="14" type="primary">folK_2</name>
    <name evidence="14" type="ORF">Thiowin_04260</name>
</gene>
<dbReference type="EMBL" id="CP121472">
    <property type="protein sequence ID" value="WPL19154.1"/>
    <property type="molecule type" value="Genomic_DNA"/>
</dbReference>
<reference evidence="14 15" key="1">
    <citation type="journal article" date="2023" name="Microorganisms">
        <title>Thiorhodovibrio frisius and Trv. litoralis spp. nov., Two Novel Members from a Clade of Fastidious Purple Sulfur Bacteria That Exhibit Unique Red-Shifted Light-Harvesting Capabilities.</title>
        <authorList>
            <person name="Methner A."/>
            <person name="Kuzyk S.B."/>
            <person name="Petersen J."/>
            <person name="Bauer S."/>
            <person name="Brinkmann H."/>
            <person name="Sichau K."/>
            <person name="Wanner G."/>
            <person name="Wolf J."/>
            <person name="Neumann-Schaal M."/>
            <person name="Henke P."/>
            <person name="Tank M."/>
            <person name="Sproer C."/>
            <person name="Bunk B."/>
            <person name="Overmann J."/>
        </authorList>
    </citation>
    <scope>NUCLEOTIDE SEQUENCE [LARGE SCALE GENOMIC DNA]</scope>
    <source>
        <strain evidence="14 15">DSM 6702</strain>
    </source>
</reference>
<dbReference type="InterPro" id="IPR035907">
    <property type="entry name" value="Hppk_sf"/>
</dbReference>
<comment type="pathway">
    <text evidence="1">Cofactor biosynthesis; tetrahydrofolate biosynthesis; 2-amino-4-hydroxy-6-hydroxymethyl-7,8-dihydropteridine diphosphate from 7,8-dihydroneopterin triphosphate: step 4/4.</text>
</comment>
<evidence type="ECO:0000256" key="6">
    <source>
        <dbReference type="ARBA" id="ARBA00022741"/>
    </source>
</evidence>
<comment type="function">
    <text evidence="10">Catalyzes the transfer of pyrophosphate from adenosine triphosphate (ATP) to 6-hydroxymethyl-7,8-dihydropterin, an enzymatic step in folate biosynthesis pathway.</text>
</comment>
<dbReference type="NCBIfam" id="TIGR01498">
    <property type="entry name" value="folK"/>
    <property type="match status" value="1"/>
</dbReference>
<keyword evidence="15" id="KW-1185">Reference proteome</keyword>
<keyword evidence="5 14" id="KW-0808">Transferase</keyword>
<name>A0ABZ0SFQ7_9GAMM</name>
<dbReference type="SUPFAM" id="SSF55083">
    <property type="entry name" value="6-hydroxymethyl-7,8-dihydropterin pyrophosphokinase, HPPK"/>
    <property type="match status" value="1"/>
</dbReference>
<dbReference type="CDD" id="cd00483">
    <property type="entry name" value="HPPK"/>
    <property type="match status" value="1"/>
</dbReference>
<keyword evidence="9" id="KW-0289">Folate biosynthesis</keyword>
<keyword evidence="8" id="KW-0067">ATP-binding</keyword>
<dbReference type="Proteomes" id="UP001432180">
    <property type="component" value="Chromosome"/>
</dbReference>
<evidence type="ECO:0000256" key="8">
    <source>
        <dbReference type="ARBA" id="ARBA00022840"/>
    </source>
</evidence>
<evidence type="ECO:0000256" key="4">
    <source>
        <dbReference type="ARBA" id="ARBA00016218"/>
    </source>
</evidence>
<evidence type="ECO:0000313" key="15">
    <source>
        <dbReference type="Proteomes" id="UP001432180"/>
    </source>
</evidence>